<dbReference type="EMBL" id="DUZY01000001">
    <property type="protein sequence ID" value="DAD18730.1"/>
    <property type="molecule type" value="Genomic_DNA"/>
</dbReference>
<accession>A0A822XEH9</accession>
<protein>
    <submittedName>
        <fullName evidence="2">Uncharacterized protein</fullName>
    </submittedName>
</protein>
<organism evidence="2 3">
    <name type="scientific">Nelumbo nucifera</name>
    <name type="common">Sacred lotus</name>
    <dbReference type="NCBI Taxonomy" id="4432"/>
    <lineage>
        <taxon>Eukaryota</taxon>
        <taxon>Viridiplantae</taxon>
        <taxon>Streptophyta</taxon>
        <taxon>Embryophyta</taxon>
        <taxon>Tracheophyta</taxon>
        <taxon>Spermatophyta</taxon>
        <taxon>Magnoliopsida</taxon>
        <taxon>Proteales</taxon>
        <taxon>Nelumbonaceae</taxon>
        <taxon>Nelumbo</taxon>
    </lineage>
</organism>
<gene>
    <name evidence="2" type="ORF">HUJ06_020193</name>
</gene>
<reference evidence="2 3" key="1">
    <citation type="journal article" date="2020" name="Mol. Biol. Evol.">
        <title>Distinct Expression and Methylation Patterns for Genes with Different Fates following a Single Whole-Genome Duplication in Flowering Plants.</title>
        <authorList>
            <person name="Shi T."/>
            <person name="Rahmani R.S."/>
            <person name="Gugger P.F."/>
            <person name="Wang M."/>
            <person name="Li H."/>
            <person name="Zhang Y."/>
            <person name="Li Z."/>
            <person name="Wang Q."/>
            <person name="Van de Peer Y."/>
            <person name="Marchal K."/>
            <person name="Chen J."/>
        </authorList>
    </citation>
    <scope>NUCLEOTIDE SEQUENCE [LARGE SCALE GENOMIC DNA]</scope>
    <source>
        <tissue evidence="2">Leaf</tissue>
    </source>
</reference>
<keyword evidence="3" id="KW-1185">Reference proteome</keyword>
<evidence type="ECO:0000256" key="1">
    <source>
        <dbReference type="SAM" id="MobiDB-lite"/>
    </source>
</evidence>
<sequence length="83" mass="9691">MRTRQHSSWPTSLHCNMVNKYLYILMSRERELLIPVFLTRLLIAFSYTPLHGGDQITKPPRGKDMNIKTPLIRKSGSKMAEFE</sequence>
<feature type="region of interest" description="Disordered" evidence="1">
    <location>
        <begin position="55"/>
        <end position="83"/>
    </location>
</feature>
<evidence type="ECO:0000313" key="3">
    <source>
        <dbReference type="Proteomes" id="UP000607653"/>
    </source>
</evidence>
<proteinExistence type="predicted"/>
<name>A0A822XEH9_NELNU</name>
<dbReference type="AlphaFoldDB" id="A0A822XEH9"/>
<evidence type="ECO:0000313" key="2">
    <source>
        <dbReference type="EMBL" id="DAD18730.1"/>
    </source>
</evidence>
<comment type="caution">
    <text evidence="2">The sequence shown here is derived from an EMBL/GenBank/DDBJ whole genome shotgun (WGS) entry which is preliminary data.</text>
</comment>
<dbReference type="Proteomes" id="UP000607653">
    <property type="component" value="Unassembled WGS sequence"/>
</dbReference>